<sequence>MSTPFQSPSFNFPPATPDPRLPPMPTDSELWSSPTVPAPPQGYGLAPPIMPSPSAPFAPSPPLGTSTSTNGIISPLFVDRLARDMNLEPGQAKSLHEFVKLGSVGLGLSTPDLATRLYALAAFYSEAAEKRRKDAEHIPADFPKMWRDLALRLEGNFKFTKDQERNIRGMARDIIFESSRTSYITMHMDLVNVLKAQAVALGMDNIIGVPAREQALVSEAKNTSSSVRNMYRKEIVKSITPRTWIALADFTFNTAMKYKLGGAGQNLSQTFTAHVVILRRFAYDHPNLQGSSDEVSADRGADDDEDENTPPAAKRRKTNRVGGRIAAGHDFWGALDAYFRKEIGVRGKSFTAPKWKRYIDKLLLDDNGGFKYNTPGNEVIESEFFADVPEEQVDGANGSTGPPVASGTLVIALPASRPRPRLLITLPLLQMWVPSLTVRLSICTALDMPVIGVPFGGFPGATSASTHVPARLTVCPDGLPHPSCFPLKSVHSTTLHRTWELLQGPVAAASVDAAKSIVDNELSTDDPSTVIPDIPLSSRSKYNTPDVPSTWPMSASPSALHLPATPSTGTDTDTPSSAMLAVQYDKLLRSAQLHTPNLTITNLWTPVHIGIVGNELADEAAKAATEMEADPSLFVSLTTVQRMIRLQVLEKWRGLWDRSKTGQSLRAIDKSPPSLRLAAVMRTAVL</sequence>
<keyword evidence="3" id="KW-1185">Reference proteome</keyword>
<feature type="region of interest" description="Disordered" evidence="1">
    <location>
        <begin position="289"/>
        <end position="320"/>
    </location>
</feature>
<feature type="compositionally biased region" description="Low complexity" evidence="1">
    <location>
        <begin position="563"/>
        <end position="575"/>
    </location>
</feature>
<feature type="compositionally biased region" description="Pro residues" evidence="1">
    <location>
        <begin position="48"/>
        <end position="62"/>
    </location>
</feature>
<organism evidence="2 3">
    <name type="scientific">Mycena metata</name>
    <dbReference type="NCBI Taxonomy" id="1033252"/>
    <lineage>
        <taxon>Eukaryota</taxon>
        <taxon>Fungi</taxon>
        <taxon>Dikarya</taxon>
        <taxon>Basidiomycota</taxon>
        <taxon>Agaricomycotina</taxon>
        <taxon>Agaricomycetes</taxon>
        <taxon>Agaricomycetidae</taxon>
        <taxon>Agaricales</taxon>
        <taxon>Marasmiineae</taxon>
        <taxon>Mycenaceae</taxon>
        <taxon>Mycena</taxon>
    </lineage>
</organism>
<proteinExistence type="predicted"/>
<name>A0AAD7IZ02_9AGAR</name>
<feature type="compositionally biased region" description="Polar residues" evidence="1">
    <location>
        <begin position="1"/>
        <end position="10"/>
    </location>
</feature>
<feature type="compositionally biased region" description="Polar residues" evidence="1">
    <location>
        <begin position="537"/>
        <end position="557"/>
    </location>
</feature>
<evidence type="ECO:0000313" key="3">
    <source>
        <dbReference type="Proteomes" id="UP001215598"/>
    </source>
</evidence>
<gene>
    <name evidence="2" type="ORF">B0H16DRAFT_1723955</name>
</gene>
<protein>
    <recommendedName>
        <fullName evidence="4">RNase H type-1 domain-containing protein</fullName>
    </recommendedName>
</protein>
<evidence type="ECO:0000313" key="2">
    <source>
        <dbReference type="EMBL" id="KAJ7751600.1"/>
    </source>
</evidence>
<feature type="region of interest" description="Disordered" evidence="1">
    <location>
        <begin position="522"/>
        <end position="575"/>
    </location>
</feature>
<dbReference type="AlphaFoldDB" id="A0AAD7IZ02"/>
<dbReference type="Proteomes" id="UP001215598">
    <property type="component" value="Unassembled WGS sequence"/>
</dbReference>
<reference evidence="2" key="1">
    <citation type="submission" date="2023-03" db="EMBL/GenBank/DDBJ databases">
        <title>Massive genome expansion in bonnet fungi (Mycena s.s.) driven by repeated elements and novel gene families across ecological guilds.</title>
        <authorList>
            <consortium name="Lawrence Berkeley National Laboratory"/>
            <person name="Harder C.B."/>
            <person name="Miyauchi S."/>
            <person name="Viragh M."/>
            <person name="Kuo A."/>
            <person name="Thoen E."/>
            <person name="Andreopoulos B."/>
            <person name="Lu D."/>
            <person name="Skrede I."/>
            <person name="Drula E."/>
            <person name="Henrissat B."/>
            <person name="Morin E."/>
            <person name="Kohler A."/>
            <person name="Barry K."/>
            <person name="LaButti K."/>
            <person name="Morin E."/>
            <person name="Salamov A."/>
            <person name="Lipzen A."/>
            <person name="Mereny Z."/>
            <person name="Hegedus B."/>
            <person name="Baldrian P."/>
            <person name="Stursova M."/>
            <person name="Weitz H."/>
            <person name="Taylor A."/>
            <person name="Grigoriev I.V."/>
            <person name="Nagy L.G."/>
            <person name="Martin F."/>
            <person name="Kauserud H."/>
        </authorList>
    </citation>
    <scope>NUCLEOTIDE SEQUENCE</scope>
    <source>
        <strain evidence="2">CBHHK182m</strain>
    </source>
</reference>
<feature type="compositionally biased region" description="Pro residues" evidence="1">
    <location>
        <begin position="14"/>
        <end position="25"/>
    </location>
</feature>
<comment type="caution">
    <text evidence="2">The sequence shown here is derived from an EMBL/GenBank/DDBJ whole genome shotgun (WGS) entry which is preliminary data.</text>
</comment>
<evidence type="ECO:0008006" key="4">
    <source>
        <dbReference type="Google" id="ProtNLM"/>
    </source>
</evidence>
<dbReference type="EMBL" id="JARKIB010000061">
    <property type="protein sequence ID" value="KAJ7751600.1"/>
    <property type="molecule type" value="Genomic_DNA"/>
</dbReference>
<feature type="region of interest" description="Disordered" evidence="1">
    <location>
        <begin position="1"/>
        <end position="64"/>
    </location>
</feature>
<accession>A0AAD7IZ02</accession>
<evidence type="ECO:0000256" key="1">
    <source>
        <dbReference type="SAM" id="MobiDB-lite"/>
    </source>
</evidence>